<evidence type="ECO:0000313" key="2">
    <source>
        <dbReference type="EMBL" id="MFB9716308.1"/>
    </source>
</evidence>
<reference evidence="2 3" key="1">
    <citation type="submission" date="2024-09" db="EMBL/GenBank/DDBJ databases">
        <authorList>
            <person name="Sun Q."/>
            <person name="Mori K."/>
        </authorList>
    </citation>
    <scope>NUCLEOTIDE SEQUENCE [LARGE SCALE GENOMIC DNA]</scope>
    <source>
        <strain evidence="2 3">JCM 13519</strain>
    </source>
</reference>
<dbReference type="Proteomes" id="UP001589536">
    <property type="component" value="Unassembled WGS sequence"/>
</dbReference>
<evidence type="ECO:0000313" key="3">
    <source>
        <dbReference type="Proteomes" id="UP001589536"/>
    </source>
</evidence>
<dbReference type="InterPro" id="IPR036852">
    <property type="entry name" value="Peptidase_S8/S53_dom_sf"/>
</dbReference>
<proteinExistence type="predicted"/>
<name>A0ABV5UVU9_9MICC</name>
<dbReference type="InterPro" id="IPR034074">
    <property type="entry name" value="Y4bN_pept_dom"/>
</dbReference>
<sequence length="745" mass="82065">MTKLSADIANFADDTRDGKPRYQALVANIAAFEPVTLTDLWREESDLPSDEIETYWELWYHDDNGLETSSYPLLDRFGAQLDLTVEHPVLQLGEYISCVVVGTKHSVEMLLNTRAMPVEIRRPSFMEELETLGQDFVEDWVQDFAGLVDPAPLDAPVVTVLDNGVKASHPLLSPSLRERVWSVIDGHPGDDMFSRHGIQMAGVALFGDLRDHLDIKNGERLELTHGLGAVRVLRRKNDVHESHHTPGILMVNAVAEAEIRRPKNRRVFLLAQTMTNRSGTEHRQALPTTWSTALDALAMGCMVEVGSEKVKVGQPEPGAQRLFCVSIGNVRNEDFDALGLPSAFPSTNMTKIAEDPSQAWNVLRIGAYTELDEVPSSAHYEGWQPLSVKGGLSPHSRTGVLANKNHGAVPDIVLEGGNLLRSPSGALDYPSAVSVITTSTDSAAPLTPTFATSSGTAQAARLAAIIQSRYPDYRPETVRGLMVHRAEWTEHMAAGIHGPRNGTTLTKGVFDKTILRMYGWGVPREKHLLNSEASDVTMVVQDRLKPFDGQRDPKLGEVKFYKLPWSRNIIEQLGSSPVELRVTLSYFVEPNPGKRGANHHSTYPSHGLQFLIKSGTQSSDEFRKDIAEAEDDDDKSGAQMFSAGSGWVAGTKNRDRGSLRSDMWRGAAYKLLDVDEVAVVPLTGWWKLHRRTDRCALDVPYSLIVTLRTLGAEVDLYSNISNGLGLAIPPSLEVELPSGQLLLDL</sequence>
<evidence type="ECO:0000259" key="1">
    <source>
        <dbReference type="Pfam" id="PF00082"/>
    </source>
</evidence>
<dbReference type="CDD" id="cd04847">
    <property type="entry name" value="Peptidases_S8_Subtilisin_like_2"/>
    <property type="match status" value="1"/>
</dbReference>
<accession>A0ABV5UVU9</accession>
<comment type="caution">
    <text evidence="2">The sequence shown here is derived from an EMBL/GenBank/DDBJ whole genome shotgun (WGS) entry which is preliminary data.</text>
</comment>
<protein>
    <submittedName>
        <fullName evidence="2">S8 family peptidase</fullName>
    </submittedName>
</protein>
<dbReference type="Gene3D" id="3.40.50.200">
    <property type="entry name" value="Peptidase S8/S53 domain"/>
    <property type="match status" value="1"/>
</dbReference>
<organism evidence="2 3">
    <name type="scientific">Arthrobacter methylotrophus</name>
    <dbReference type="NCBI Taxonomy" id="121291"/>
    <lineage>
        <taxon>Bacteria</taxon>
        <taxon>Bacillati</taxon>
        <taxon>Actinomycetota</taxon>
        <taxon>Actinomycetes</taxon>
        <taxon>Micrococcales</taxon>
        <taxon>Micrococcaceae</taxon>
        <taxon>Arthrobacter</taxon>
    </lineage>
</organism>
<feature type="domain" description="Peptidase S8/S53" evidence="1">
    <location>
        <begin position="156"/>
        <end position="521"/>
    </location>
</feature>
<gene>
    <name evidence="2" type="ORF">ACFFPI_19595</name>
</gene>
<dbReference type="InterPro" id="IPR000209">
    <property type="entry name" value="Peptidase_S8/S53_dom"/>
</dbReference>
<dbReference type="SUPFAM" id="SSF52743">
    <property type="entry name" value="Subtilisin-like"/>
    <property type="match status" value="1"/>
</dbReference>
<dbReference type="EMBL" id="JBHMBH010000044">
    <property type="protein sequence ID" value="MFB9716308.1"/>
    <property type="molecule type" value="Genomic_DNA"/>
</dbReference>
<keyword evidence="3" id="KW-1185">Reference proteome</keyword>
<dbReference type="Pfam" id="PF00082">
    <property type="entry name" value="Peptidase_S8"/>
    <property type="match status" value="1"/>
</dbReference>